<accession>A0ABP6TH82</accession>
<evidence type="ECO:0000313" key="2">
    <source>
        <dbReference type="Proteomes" id="UP001501455"/>
    </source>
</evidence>
<keyword evidence="2" id="KW-1185">Reference proteome</keyword>
<proteinExistence type="predicted"/>
<comment type="caution">
    <text evidence="1">The sequence shown here is derived from an EMBL/GenBank/DDBJ whole genome shotgun (WGS) entry which is preliminary data.</text>
</comment>
<dbReference type="Proteomes" id="UP001501455">
    <property type="component" value="Unassembled WGS sequence"/>
</dbReference>
<protein>
    <submittedName>
        <fullName evidence="1">Uncharacterized protein</fullName>
    </submittedName>
</protein>
<name>A0ABP6TH82_9ACTN</name>
<reference evidence="2" key="1">
    <citation type="journal article" date="2019" name="Int. J. Syst. Evol. Microbiol.">
        <title>The Global Catalogue of Microorganisms (GCM) 10K type strain sequencing project: providing services to taxonomists for standard genome sequencing and annotation.</title>
        <authorList>
            <consortium name="The Broad Institute Genomics Platform"/>
            <consortium name="The Broad Institute Genome Sequencing Center for Infectious Disease"/>
            <person name="Wu L."/>
            <person name="Ma J."/>
        </authorList>
    </citation>
    <scope>NUCLEOTIDE SEQUENCE [LARGE SCALE GENOMIC DNA]</scope>
    <source>
        <strain evidence="2">JCM 4816</strain>
    </source>
</reference>
<gene>
    <name evidence="1" type="ORF">GCM10019016_016790</name>
</gene>
<organism evidence="1 2">
    <name type="scientific">Streptomyces prasinosporus</name>
    <dbReference type="NCBI Taxonomy" id="68256"/>
    <lineage>
        <taxon>Bacteria</taxon>
        <taxon>Bacillati</taxon>
        <taxon>Actinomycetota</taxon>
        <taxon>Actinomycetes</taxon>
        <taxon>Kitasatosporales</taxon>
        <taxon>Streptomycetaceae</taxon>
        <taxon>Streptomyces</taxon>
        <taxon>Streptomyces albogriseolus group</taxon>
    </lineage>
</organism>
<dbReference type="EMBL" id="BAAAXF010000018">
    <property type="protein sequence ID" value="GAA3494579.1"/>
    <property type="molecule type" value="Genomic_DNA"/>
</dbReference>
<evidence type="ECO:0000313" key="1">
    <source>
        <dbReference type="EMBL" id="GAA3494579.1"/>
    </source>
</evidence>
<sequence length="87" mass="9719">MFRPFRSVLSACAGALRRLTVCGSPLPSALRRLPDHAPALAELWSHPAAKLVTDLLLDRGFRLTVLVVASLVRVRVQAWYARLTRRN</sequence>
<dbReference type="RefSeq" id="WP_345574404.1">
    <property type="nucleotide sequence ID" value="NZ_BAAAXF010000018.1"/>
</dbReference>